<dbReference type="Proteomes" id="UP000235114">
    <property type="component" value="Unassembled WGS sequence"/>
</dbReference>
<proteinExistence type="predicted"/>
<sequence>MSGFVNQFEKPKGLLGKIAGKIMFFENRKINKWTINHLDIKRGDRILEIGYGPGYAIKHIMEKYEQVKIDGIDVSNKMKTEAEKVNEEGIKSGKVQLYTGDIAEFEAPADYYDKIFSVNNYPLWEEPSQSLKNVLAMLAPGGKIAFTVQPREEDANNGTAAKLGKKIKADLEKAGFQQITAFYKQFRPVRTVCVTALKKP</sequence>
<reference evidence="5 7" key="2">
    <citation type="submission" date="2017-12" db="EMBL/GenBank/DDBJ databases">
        <title>Comparative Functional Genomics of Dry Heat Resistant strains isolated from the Viking Spacecraft.</title>
        <authorList>
            <person name="Seuylemezian A."/>
            <person name="Cooper K."/>
            <person name="Vaishampayan P."/>
        </authorList>
    </citation>
    <scope>NUCLEOTIDE SEQUENCE [LARGE SCALE GENOMIC DNA]</scope>
    <source>
        <strain evidence="5 7">ATCC 29669</strain>
    </source>
</reference>
<dbReference type="Proteomes" id="UP000234951">
    <property type="component" value="Unassembled WGS sequence"/>
</dbReference>
<evidence type="ECO:0000313" key="6">
    <source>
        <dbReference type="Proteomes" id="UP000234951"/>
    </source>
</evidence>
<keyword evidence="1 4" id="KW-0489">Methyltransferase</keyword>
<dbReference type="PANTHER" id="PTHR43861">
    <property type="entry name" value="TRANS-ACONITATE 2-METHYLTRANSFERASE-RELATED"/>
    <property type="match status" value="1"/>
</dbReference>
<dbReference type="GO" id="GO:0032259">
    <property type="term" value="P:methylation"/>
    <property type="evidence" value="ECO:0007669"/>
    <property type="project" value="UniProtKB-KW"/>
</dbReference>
<dbReference type="InterPro" id="IPR041698">
    <property type="entry name" value="Methyltransf_25"/>
</dbReference>
<protein>
    <submittedName>
        <fullName evidence="4">Class I SAM-dependent methyltransferase</fullName>
    </submittedName>
</protein>
<evidence type="ECO:0000256" key="2">
    <source>
        <dbReference type="ARBA" id="ARBA00022679"/>
    </source>
</evidence>
<comment type="caution">
    <text evidence="4">The sequence shown here is derived from an EMBL/GenBank/DDBJ whole genome shotgun (WGS) entry which is preliminary data.</text>
</comment>
<dbReference type="CDD" id="cd02440">
    <property type="entry name" value="AdoMet_MTases"/>
    <property type="match status" value="1"/>
</dbReference>
<dbReference type="RefSeq" id="WP_101578506.1">
    <property type="nucleotide sequence ID" value="NZ_PGVA01000043.1"/>
</dbReference>
<dbReference type="SUPFAM" id="SSF53335">
    <property type="entry name" value="S-adenosyl-L-methionine-dependent methyltransferases"/>
    <property type="match status" value="1"/>
</dbReference>
<dbReference type="InterPro" id="IPR029063">
    <property type="entry name" value="SAM-dependent_MTases_sf"/>
</dbReference>
<dbReference type="PANTHER" id="PTHR43861:SF1">
    <property type="entry name" value="TRANS-ACONITATE 2-METHYLTRANSFERASE"/>
    <property type="match status" value="1"/>
</dbReference>
<evidence type="ECO:0000313" key="7">
    <source>
        <dbReference type="Proteomes" id="UP000235114"/>
    </source>
</evidence>
<evidence type="ECO:0000313" key="5">
    <source>
        <dbReference type="EMBL" id="PLR91180.1"/>
    </source>
</evidence>
<evidence type="ECO:0000256" key="1">
    <source>
        <dbReference type="ARBA" id="ARBA00022603"/>
    </source>
</evidence>
<dbReference type="OrthoDB" id="9772751at2"/>
<keyword evidence="2 4" id="KW-0808">Transferase</keyword>
<dbReference type="EMBL" id="PGVA01000043">
    <property type="protein sequence ID" value="PLR80892.1"/>
    <property type="molecule type" value="Genomic_DNA"/>
</dbReference>
<reference evidence="4 6" key="1">
    <citation type="submission" date="2017-11" db="EMBL/GenBank/DDBJ databases">
        <title>Comparitive Functional Genomics of Dry Heat Resistant strains isolated from the Viking Spacecraft.</title>
        <authorList>
            <person name="Seuylemezian A."/>
            <person name="Cooper K."/>
            <person name="Vaishampayan P."/>
        </authorList>
    </citation>
    <scope>NUCLEOTIDE SEQUENCE [LARGE SCALE GENOMIC DNA]</scope>
    <source>
        <strain evidence="4 6">M4.6</strain>
    </source>
</reference>
<keyword evidence="7" id="KW-1185">Reference proteome</keyword>
<gene>
    <name evidence="4" type="ORF">CU635_16630</name>
    <name evidence="5" type="ORF">CVD25_19515</name>
</gene>
<dbReference type="AlphaFoldDB" id="A0A2N5GIQ0"/>
<dbReference type="GO" id="GO:0008168">
    <property type="term" value="F:methyltransferase activity"/>
    <property type="evidence" value="ECO:0007669"/>
    <property type="project" value="UniProtKB-KW"/>
</dbReference>
<feature type="domain" description="Methyltransferase" evidence="3">
    <location>
        <begin position="46"/>
        <end position="142"/>
    </location>
</feature>
<accession>A0A2N5GIQ0</accession>
<dbReference type="EMBL" id="PGVD01000067">
    <property type="protein sequence ID" value="PLR91180.1"/>
    <property type="molecule type" value="Genomic_DNA"/>
</dbReference>
<dbReference type="Gene3D" id="3.40.50.150">
    <property type="entry name" value="Vaccinia Virus protein VP39"/>
    <property type="match status" value="1"/>
</dbReference>
<name>A0A2N5GIQ0_9BACI</name>
<evidence type="ECO:0000259" key="3">
    <source>
        <dbReference type="Pfam" id="PF13649"/>
    </source>
</evidence>
<organism evidence="4 6">
    <name type="scientific">Bacillus canaveralius</name>
    <dbReference type="NCBI Taxonomy" id="1403243"/>
    <lineage>
        <taxon>Bacteria</taxon>
        <taxon>Bacillati</taxon>
        <taxon>Bacillota</taxon>
        <taxon>Bacilli</taxon>
        <taxon>Bacillales</taxon>
        <taxon>Bacillaceae</taxon>
        <taxon>Bacillus</taxon>
    </lineage>
</organism>
<dbReference type="Pfam" id="PF13649">
    <property type="entry name" value="Methyltransf_25"/>
    <property type="match status" value="1"/>
</dbReference>
<evidence type="ECO:0000313" key="4">
    <source>
        <dbReference type="EMBL" id="PLR80892.1"/>
    </source>
</evidence>